<evidence type="ECO:0000256" key="2">
    <source>
        <dbReference type="ARBA" id="ARBA00004240"/>
    </source>
</evidence>
<feature type="transmembrane region" description="Helical" evidence="14">
    <location>
        <begin position="124"/>
        <end position="145"/>
    </location>
</feature>
<comment type="subcellular location">
    <subcellularLocation>
        <location evidence="2">Endoplasmic reticulum</location>
    </subcellularLocation>
    <subcellularLocation>
        <location evidence="1">Membrane</location>
        <topology evidence="1">Multi-pass membrane protein</topology>
    </subcellularLocation>
</comment>
<keyword evidence="10" id="KW-0256">Endoplasmic reticulum</keyword>
<accession>A0A9W7DES0</accession>
<evidence type="ECO:0000259" key="15">
    <source>
        <dbReference type="Pfam" id="PF08409"/>
    </source>
</evidence>
<dbReference type="SUPFAM" id="SSF48452">
    <property type="entry name" value="TPR-like"/>
    <property type="match status" value="2"/>
</dbReference>
<comment type="caution">
    <text evidence="16">The sequence shown here is derived from an EMBL/GenBank/DDBJ whole genome shotgun (WGS) entry which is preliminary data.</text>
</comment>
<dbReference type="Pfam" id="PF08409">
    <property type="entry name" value="TMTC_DUF1736"/>
    <property type="match status" value="1"/>
</dbReference>
<feature type="domain" description="DUF1736" evidence="15">
    <location>
        <begin position="12"/>
        <end position="70"/>
    </location>
</feature>
<keyword evidence="6" id="KW-0808">Transferase</keyword>
<evidence type="ECO:0000256" key="11">
    <source>
        <dbReference type="ARBA" id="ARBA00022989"/>
    </source>
</evidence>
<evidence type="ECO:0000256" key="4">
    <source>
        <dbReference type="ARBA" id="ARBA00007882"/>
    </source>
</evidence>
<keyword evidence="17" id="KW-1185">Reference proteome</keyword>
<name>A0A9W7DES0_9STRA</name>
<dbReference type="Pfam" id="PF07719">
    <property type="entry name" value="TPR_2"/>
    <property type="match status" value="1"/>
</dbReference>
<evidence type="ECO:0000256" key="6">
    <source>
        <dbReference type="ARBA" id="ARBA00022679"/>
    </source>
</evidence>
<evidence type="ECO:0000256" key="8">
    <source>
        <dbReference type="ARBA" id="ARBA00022737"/>
    </source>
</evidence>
<sequence>MKWNILANNVVVQESRLTRTLSYAHVHAWYLWKLVWPRWLSFDYGYNTIPVIESLGDPRNGYTLLAYAVVFVGLRSAVLQFWGSSKTPPSSLLLMSIAFGVIPFVPASNIFFPVGTVVAERLMYFPSVGFCLLVGCLIGHALSIVDKYTVQVSHIRHSLVRPELRVEQREMVYNALSLARRLVLTCGTLLVVIGYYRSYLRNADWVSEEELFEAAVKVLPTNVKVLSNQAKNLLGTDPAKALEYLRVAIGMIPKHIESHTNAGLAFVALASRSNYDEDLFLHGIRHLYKATMVAPNQFQAPGFVGGEIHTNWMKTRVPFGEPALEDYLGSASIASATKFLDHAIDHQSIYPTHFYSRASVAFKSGDFDSAINFFRLTEVANGVIRDRKVDPELIVEASSIYNMLGVCYRKKGDVDKALELLQKGIALHPEEMDLYVNAAMILLHEGRQMEADAHLKAGLIAATQPGHIQKLHAIAEMLGSSEMHEAVEMVLDRAAELERELSISS</sequence>
<evidence type="ECO:0000313" key="16">
    <source>
        <dbReference type="EMBL" id="GMG15313.1"/>
    </source>
</evidence>
<dbReference type="EMBL" id="BSXT01018879">
    <property type="protein sequence ID" value="GMG15313.1"/>
    <property type="molecule type" value="Genomic_DNA"/>
</dbReference>
<evidence type="ECO:0000256" key="14">
    <source>
        <dbReference type="SAM" id="Phobius"/>
    </source>
</evidence>
<comment type="similarity">
    <text evidence="4">Belongs to the TMTC family.</text>
</comment>
<keyword evidence="12 14" id="KW-0472">Membrane</keyword>
<feature type="transmembrane region" description="Helical" evidence="14">
    <location>
        <begin position="64"/>
        <end position="83"/>
    </location>
</feature>
<dbReference type="OrthoDB" id="66906at2759"/>
<keyword evidence="8" id="KW-0677">Repeat</keyword>
<keyword evidence="11 14" id="KW-1133">Transmembrane helix</keyword>
<dbReference type="Gene3D" id="1.25.40.10">
    <property type="entry name" value="Tetratricopeptide repeat domain"/>
    <property type="match status" value="1"/>
</dbReference>
<gene>
    <name evidence="16" type="ORF">Pfra01_002940000</name>
</gene>
<evidence type="ECO:0000256" key="9">
    <source>
        <dbReference type="ARBA" id="ARBA00022803"/>
    </source>
</evidence>
<dbReference type="GO" id="GO:0016020">
    <property type="term" value="C:membrane"/>
    <property type="evidence" value="ECO:0007669"/>
    <property type="project" value="UniProtKB-SubCell"/>
</dbReference>
<dbReference type="GO" id="GO:0005783">
    <property type="term" value="C:endoplasmic reticulum"/>
    <property type="evidence" value="ECO:0007669"/>
    <property type="project" value="UniProtKB-SubCell"/>
</dbReference>
<dbReference type="PROSITE" id="PS50005">
    <property type="entry name" value="TPR"/>
    <property type="match status" value="1"/>
</dbReference>
<organism evidence="16 17">
    <name type="scientific">Phytophthora fragariaefolia</name>
    <dbReference type="NCBI Taxonomy" id="1490495"/>
    <lineage>
        <taxon>Eukaryota</taxon>
        <taxon>Sar</taxon>
        <taxon>Stramenopiles</taxon>
        <taxon>Oomycota</taxon>
        <taxon>Peronosporomycetes</taxon>
        <taxon>Peronosporales</taxon>
        <taxon>Peronosporaceae</taxon>
        <taxon>Phytophthora</taxon>
    </lineage>
</organism>
<feature type="transmembrane region" description="Helical" evidence="14">
    <location>
        <begin position="92"/>
        <end position="112"/>
    </location>
</feature>
<evidence type="ECO:0000256" key="3">
    <source>
        <dbReference type="ARBA" id="ARBA00004922"/>
    </source>
</evidence>
<dbReference type="PROSITE" id="PS50293">
    <property type="entry name" value="TPR_REGION"/>
    <property type="match status" value="1"/>
</dbReference>
<reference evidence="16" key="1">
    <citation type="submission" date="2023-04" db="EMBL/GenBank/DDBJ databases">
        <title>Phytophthora fragariaefolia NBRC 109709.</title>
        <authorList>
            <person name="Ichikawa N."/>
            <person name="Sato H."/>
            <person name="Tonouchi N."/>
        </authorList>
    </citation>
    <scope>NUCLEOTIDE SEQUENCE</scope>
    <source>
        <strain evidence="16">NBRC 109709</strain>
    </source>
</reference>
<dbReference type="InterPro" id="IPR052346">
    <property type="entry name" value="O-mannosyl-transferase_TMTC"/>
</dbReference>
<dbReference type="PANTHER" id="PTHR44227">
    <property type="match status" value="1"/>
</dbReference>
<dbReference type="EC" id="2.4.1.109" evidence="5"/>
<feature type="repeat" description="TPR" evidence="13">
    <location>
        <begin position="398"/>
        <end position="431"/>
    </location>
</feature>
<evidence type="ECO:0000256" key="1">
    <source>
        <dbReference type="ARBA" id="ARBA00004141"/>
    </source>
</evidence>
<evidence type="ECO:0000256" key="12">
    <source>
        <dbReference type="ARBA" id="ARBA00023136"/>
    </source>
</evidence>
<dbReference type="Proteomes" id="UP001165121">
    <property type="component" value="Unassembled WGS sequence"/>
</dbReference>
<comment type="pathway">
    <text evidence="3">Protein modification; protein glycosylation.</text>
</comment>
<dbReference type="GO" id="GO:0004169">
    <property type="term" value="F:dolichyl-phosphate-mannose-protein mannosyltransferase activity"/>
    <property type="evidence" value="ECO:0007669"/>
    <property type="project" value="UniProtKB-EC"/>
</dbReference>
<evidence type="ECO:0000256" key="5">
    <source>
        <dbReference type="ARBA" id="ARBA00012839"/>
    </source>
</evidence>
<dbReference type="InterPro" id="IPR013618">
    <property type="entry name" value="TMTC_DUF1736"/>
</dbReference>
<keyword evidence="9 13" id="KW-0802">TPR repeat</keyword>
<evidence type="ECO:0000256" key="13">
    <source>
        <dbReference type="PROSITE-ProRule" id="PRU00339"/>
    </source>
</evidence>
<dbReference type="SMART" id="SM00028">
    <property type="entry name" value="TPR"/>
    <property type="match status" value="2"/>
</dbReference>
<dbReference type="InterPro" id="IPR019734">
    <property type="entry name" value="TPR_rpt"/>
</dbReference>
<evidence type="ECO:0000313" key="17">
    <source>
        <dbReference type="Proteomes" id="UP001165121"/>
    </source>
</evidence>
<dbReference type="GO" id="GO:0030968">
    <property type="term" value="P:endoplasmic reticulum unfolded protein response"/>
    <property type="evidence" value="ECO:0007669"/>
    <property type="project" value="TreeGrafter"/>
</dbReference>
<protein>
    <recommendedName>
        <fullName evidence="5">dolichyl-phosphate-mannose--protein mannosyltransferase</fullName>
        <ecNumber evidence="5">2.4.1.109</ecNumber>
    </recommendedName>
</protein>
<dbReference type="InterPro" id="IPR013105">
    <property type="entry name" value="TPR_2"/>
</dbReference>
<dbReference type="InterPro" id="IPR011990">
    <property type="entry name" value="TPR-like_helical_dom_sf"/>
</dbReference>
<evidence type="ECO:0000256" key="7">
    <source>
        <dbReference type="ARBA" id="ARBA00022692"/>
    </source>
</evidence>
<evidence type="ECO:0000256" key="10">
    <source>
        <dbReference type="ARBA" id="ARBA00022824"/>
    </source>
</evidence>
<dbReference type="PANTHER" id="PTHR44227:SF3">
    <property type="entry name" value="PROTEIN O-MANNOSYL-TRANSFERASE TMTC4"/>
    <property type="match status" value="1"/>
</dbReference>
<dbReference type="AlphaFoldDB" id="A0A9W7DES0"/>
<keyword evidence="7 14" id="KW-0812">Transmembrane</keyword>
<proteinExistence type="inferred from homology"/>